<dbReference type="SMART" id="SM00033">
    <property type="entry name" value="CH"/>
    <property type="match status" value="2"/>
</dbReference>
<dbReference type="Gene3D" id="1.20.58.60">
    <property type="match status" value="1"/>
</dbReference>
<dbReference type="FunFam" id="1.10.418.10:FF:000033">
    <property type="entry name" value="nesprin-1 isoform X1"/>
    <property type="match status" value="1"/>
</dbReference>
<dbReference type="GO" id="GO:0034993">
    <property type="term" value="C:meiotic nuclear membrane microtubule tethering complex"/>
    <property type="evidence" value="ECO:0007669"/>
    <property type="project" value="TreeGrafter"/>
</dbReference>
<evidence type="ECO:0000256" key="8">
    <source>
        <dbReference type="ARBA" id="ARBA00022989"/>
    </source>
</evidence>
<dbReference type="GO" id="GO:0007097">
    <property type="term" value="P:nuclear migration"/>
    <property type="evidence" value="ECO:0007669"/>
    <property type="project" value="TreeGrafter"/>
</dbReference>
<dbReference type="GO" id="GO:0005640">
    <property type="term" value="C:nuclear outer membrane"/>
    <property type="evidence" value="ECO:0007669"/>
    <property type="project" value="TreeGrafter"/>
</dbReference>
<keyword evidence="11" id="KW-0009">Actin-binding</keyword>
<sequence length="560" mass="63556">MAESKQRPKFVGQGRGNIMDVMQRLQVEQEAVQKRTFTKWMNSHLAKHARPLKIEDLFKDLRDGIPLIALLEVLSGQKLSCEHGRRLSRIHALANIGTALKFLESQRIKLVNINASDIADGKPSIVLGLTWIIILYFQIEELTNNLPAISSFSGSSSSLDSQAGSEASPPIKKRPLGAFASRGNAKKALLKWVQYKCTSRLGLRVQDFGPSWRNGVAFHSVIHSIRPELVNLEQLKVKSNRENLDSAFSIAETYLGIPRLLEPEDVDVDKPDEKSVMTYVAQFLKHYPDVHDAEGKPLAEERQDRAKYLECLSWLDQMNKDIMTAQSSPQSHQEKYQGFRSKRIAQESQRNNVLLMLQPIDASGKMTPEQAAIKQGWEQLSARLLEWQAHLDKALPAPLGALSIWLVQAENTLTGEVPIGRSDEETIKLVQAELETHMEFCYEMDEHQRMLAGASVSSAPSEQLEDMRERLMKVSTSSKQHITKLEYLKYKHQVLALLAVVEIKLRDWSIKYGRKDSVLALLQDYMNFIDGSKFLEQYDTAFDNLKKRTQEYLKMDITGI</sequence>
<name>A0A8C4QV05_EPTBU</name>
<dbReference type="Proteomes" id="UP000694388">
    <property type="component" value="Unplaced"/>
</dbReference>
<keyword evidence="7" id="KW-0677">Repeat</keyword>
<dbReference type="InterPro" id="IPR047291">
    <property type="entry name" value="CH_SYNE1_rpt2"/>
</dbReference>
<dbReference type="FunFam" id="1.10.418.10:FF:000037">
    <property type="entry name" value="nesprin-1 isoform X1"/>
    <property type="match status" value="1"/>
</dbReference>
<evidence type="ECO:0000256" key="7">
    <source>
        <dbReference type="ARBA" id="ARBA00022737"/>
    </source>
</evidence>
<evidence type="ECO:0000256" key="5">
    <source>
        <dbReference type="ARBA" id="ARBA00022490"/>
    </source>
</evidence>
<keyword evidence="13" id="KW-0539">Nucleus</keyword>
<evidence type="ECO:0000256" key="1">
    <source>
        <dbReference type="ARBA" id="ARBA00004126"/>
    </source>
</evidence>
<evidence type="ECO:0000256" key="6">
    <source>
        <dbReference type="ARBA" id="ARBA00022692"/>
    </source>
</evidence>
<evidence type="ECO:0000256" key="2">
    <source>
        <dbReference type="ARBA" id="ARBA00004204"/>
    </source>
</evidence>
<dbReference type="SUPFAM" id="SSF46966">
    <property type="entry name" value="Spectrin repeat"/>
    <property type="match status" value="1"/>
</dbReference>
<dbReference type="PROSITE" id="PS50021">
    <property type="entry name" value="CH"/>
    <property type="match status" value="2"/>
</dbReference>
<dbReference type="InterPro" id="IPR001715">
    <property type="entry name" value="CH_dom"/>
</dbReference>
<dbReference type="GeneTree" id="ENSGT00940000154481"/>
<keyword evidence="9" id="KW-0175">Coiled coil</keyword>
<evidence type="ECO:0000256" key="9">
    <source>
        <dbReference type="ARBA" id="ARBA00023054"/>
    </source>
</evidence>
<evidence type="ECO:0000256" key="10">
    <source>
        <dbReference type="ARBA" id="ARBA00023136"/>
    </source>
</evidence>
<dbReference type="SUPFAM" id="SSF47576">
    <property type="entry name" value="Calponin-homology domain, CH-domain"/>
    <property type="match status" value="1"/>
</dbReference>
<dbReference type="InterPro" id="IPR057057">
    <property type="entry name" value="Spectrin_SYNE1"/>
</dbReference>
<evidence type="ECO:0000259" key="14">
    <source>
        <dbReference type="PROSITE" id="PS50021"/>
    </source>
</evidence>
<dbReference type="PROSITE" id="PS00020">
    <property type="entry name" value="ACTININ_2"/>
    <property type="match status" value="1"/>
</dbReference>
<organism evidence="15 16">
    <name type="scientific">Eptatretus burgeri</name>
    <name type="common">Inshore hagfish</name>
    <dbReference type="NCBI Taxonomy" id="7764"/>
    <lineage>
        <taxon>Eukaryota</taxon>
        <taxon>Metazoa</taxon>
        <taxon>Chordata</taxon>
        <taxon>Craniata</taxon>
        <taxon>Vertebrata</taxon>
        <taxon>Cyclostomata</taxon>
        <taxon>Myxini</taxon>
        <taxon>Myxiniformes</taxon>
        <taxon>Myxinidae</taxon>
        <taxon>Eptatretinae</taxon>
        <taxon>Eptatretus</taxon>
    </lineage>
</organism>
<dbReference type="CDD" id="cd21243">
    <property type="entry name" value="CH_SYNE1_rpt2"/>
    <property type="match status" value="1"/>
</dbReference>
<feature type="domain" description="Calponin-homology (CH)" evidence="14">
    <location>
        <begin position="31"/>
        <end position="138"/>
    </location>
</feature>
<comment type="similarity">
    <text evidence="4">Belongs to the nesprin family.</text>
</comment>
<reference evidence="15" key="1">
    <citation type="submission" date="2025-08" db="UniProtKB">
        <authorList>
            <consortium name="Ensembl"/>
        </authorList>
    </citation>
    <scope>IDENTIFICATION</scope>
</reference>
<keyword evidence="6" id="KW-0812">Transmembrane</keyword>
<comment type="subcellular location">
    <subcellularLocation>
        <location evidence="3">Cytoplasm</location>
        <location evidence="3">Cytoskeleton</location>
    </subcellularLocation>
    <subcellularLocation>
        <location evidence="2">Cytoplasm</location>
        <location evidence="2">Myofibril</location>
        <location evidence="2">Sarcomere</location>
    </subcellularLocation>
    <subcellularLocation>
        <location evidence="1">Nucleus membrane</location>
    </subcellularLocation>
</comment>
<evidence type="ECO:0000313" key="16">
    <source>
        <dbReference type="Proteomes" id="UP000694388"/>
    </source>
</evidence>
<evidence type="ECO:0000256" key="11">
    <source>
        <dbReference type="ARBA" id="ARBA00023203"/>
    </source>
</evidence>
<dbReference type="AlphaFoldDB" id="A0A8C4QV05"/>
<dbReference type="GO" id="GO:0051015">
    <property type="term" value="F:actin filament binding"/>
    <property type="evidence" value="ECO:0007669"/>
    <property type="project" value="TreeGrafter"/>
</dbReference>
<proteinExistence type="inferred from homology"/>
<keyword evidence="12" id="KW-0206">Cytoskeleton</keyword>
<dbReference type="PROSITE" id="PS00019">
    <property type="entry name" value="ACTININ_1"/>
    <property type="match status" value="1"/>
</dbReference>
<evidence type="ECO:0000313" key="15">
    <source>
        <dbReference type="Ensembl" id="ENSEBUP00000020980.1"/>
    </source>
</evidence>
<evidence type="ECO:0000256" key="4">
    <source>
        <dbReference type="ARBA" id="ARBA00008619"/>
    </source>
</evidence>
<dbReference type="InterPro" id="IPR052403">
    <property type="entry name" value="LINC-complex_assoc"/>
</dbReference>
<keyword evidence="16" id="KW-1185">Reference proteome</keyword>
<dbReference type="Pfam" id="PF00307">
    <property type="entry name" value="CH"/>
    <property type="match status" value="2"/>
</dbReference>
<dbReference type="InterPro" id="IPR036872">
    <property type="entry name" value="CH_dom_sf"/>
</dbReference>
<dbReference type="Ensembl" id="ENSEBUT00000021556.1">
    <property type="protein sequence ID" value="ENSEBUP00000020980.1"/>
    <property type="gene ID" value="ENSEBUG00000012970.1"/>
</dbReference>
<keyword evidence="8" id="KW-1133">Transmembrane helix</keyword>
<evidence type="ECO:0000256" key="12">
    <source>
        <dbReference type="ARBA" id="ARBA00023212"/>
    </source>
</evidence>
<reference evidence="15" key="2">
    <citation type="submission" date="2025-09" db="UniProtKB">
        <authorList>
            <consortium name="Ensembl"/>
        </authorList>
    </citation>
    <scope>IDENTIFICATION</scope>
</reference>
<feature type="domain" description="Calponin-homology (CH)" evidence="14">
    <location>
        <begin position="183"/>
        <end position="288"/>
    </location>
</feature>
<dbReference type="InterPro" id="IPR001589">
    <property type="entry name" value="Actinin_actin-bd_CS"/>
</dbReference>
<dbReference type="PANTHER" id="PTHR47535">
    <property type="entry name" value="MUSCLE-SPECIFIC PROTEIN 300 KDA, ISOFORM G"/>
    <property type="match status" value="1"/>
</dbReference>
<keyword evidence="5" id="KW-0963">Cytoplasm</keyword>
<dbReference type="Pfam" id="PF25034">
    <property type="entry name" value="Spectrin_SYNE1"/>
    <property type="match status" value="1"/>
</dbReference>
<dbReference type="OMA" id="TCICARI"/>
<keyword evidence="10" id="KW-0472">Membrane</keyword>
<dbReference type="GO" id="GO:0005856">
    <property type="term" value="C:cytoskeleton"/>
    <property type="evidence" value="ECO:0007669"/>
    <property type="project" value="UniProtKB-SubCell"/>
</dbReference>
<protein>
    <recommendedName>
        <fullName evidence="14">Calponin-homology (CH) domain-containing protein</fullName>
    </recommendedName>
</protein>
<accession>A0A8C4QV05</accession>
<dbReference type="Gene3D" id="1.10.418.10">
    <property type="entry name" value="Calponin-like domain"/>
    <property type="match status" value="2"/>
</dbReference>
<evidence type="ECO:0000256" key="13">
    <source>
        <dbReference type="ARBA" id="ARBA00023242"/>
    </source>
</evidence>
<dbReference type="PANTHER" id="PTHR47535:SF1">
    <property type="entry name" value="NESPRIN-1"/>
    <property type="match status" value="1"/>
</dbReference>
<evidence type="ECO:0000256" key="3">
    <source>
        <dbReference type="ARBA" id="ARBA00004245"/>
    </source>
</evidence>
<dbReference type="GO" id="GO:0030017">
    <property type="term" value="C:sarcomere"/>
    <property type="evidence" value="ECO:0007669"/>
    <property type="project" value="UniProtKB-SubCell"/>
</dbReference>